<protein>
    <submittedName>
        <fullName evidence="3">BLUF domain-containing protein</fullName>
    </submittedName>
</protein>
<dbReference type="EMBL" id="SNTY01000006">
    <property type="protein sequence ID" value="TEU30592.1"/>
    <property type="molecule type" value="Genomic_DNA"/>
</dbReference>
<dbReference type="SMART" id="SM01034">
    <property type="entry name" value="BLUF"/>
    <property type="match status" value="1"/>
</dbReference>
<name>A0A4Y7XGC1_9GAMM</name>
<dbReference type="OrthoDB" id="557705at2"/>
<keyword evidence="1" id="KW-0472">Membrane</keyword>
<dbReference type="Pfam" id="PF04940">
    <property type="entry name" value="BLUF"/>
    <property type="match status" value="1"/>
</dbReference>
<gene>
    <name evidence="3" type="ORF">E2B99_00970</name>
</gene>
<feature type="domain" description="BLUF" evidence="2">
    <location>
        <begin position="4"/>
        <end position="97"/>
    </location>
</feature>
<dbReference type="SUPFAM" id="SSF54975">
    <property type="entry name" value="Acylphosphatase/BLUF domain-like"/>
    <property type="match status" value="1"/>
</dbReference>
<reference evidence="3 4" key="1">
    <citation type="submission" date="2019-03" db="EMBL/GenBank/DDBJ databases">
        <title>Alkanindiges illinoisensis: a potential pathogenic isolated from ascites of a gastric cancer patient with abdominal metastasis.</title>
        <authorList>
            <person name="Hu X."/>
            <person name="Yang B."/>
            <person name="Yan X."/>
            <person name="Lin L."/>
            <person name="Zhao H."/>
            <person name="Zhou F."/>
            <person name="Su B."/>
            <person name="Chen J."/>
            <person name="Rui Y."/>
            <person name="Wang Q."/>
            <person name="Zheng L."/>
        </authorList>
    </citation>
    <scope>NUCLEOTIDE SEQUENCE [LARGE SCALE GENOMIC DNA]</scope>
    <source>
        <strain evidence="3 4">NFYY 23406</strain>
    </source>
</reference>
<feature type="transmembrane region" description="Helical" evidence="1">
    <location>
        <begin position="166"/>
        <end position="189"/>
    </location>
</feature>
<sequence>MADLVRLTYASMATGSSAVVQGDLIDILHQARHFNAKRHIHGVLFYDNNYFFQCLEGERQQVFKLYHKISKDSRHTNIVQLTCEQIDAPAFSRWQMKYILEDNRIRHFFTNHYGQKFNPYLLSDESGIALNHEFIQLLLTGQEAPIADTTAHFARPVPTSARYSPIYSSGFFTLFVVIPIIVICLMIYLS</sequence>
<dbReference type="GO" id="GO:0009882">
    <property type="term" value="F:blue light photoreceptor activity"/>
    <property type="evidence" value="ECO:0007669"/>
    <property type="project" value="InterPro"/>
</dbReference>
<dbReference type="InterPro" id="IPR007024">
    <property type="entry name" value="BLUF_domain"/>
</dbReference>
<keyword evidence="4" id="KW-1185">Reference proteome</keyword>
<dbReference type="RefSeq" id="WP_134243146.1">
    <property type="nucleotide sequence ID" value="NZ_SNTY01000006.1"/>
</dbReference>
<dbReference type="GO" id="GO:0071949">
    <property type="term" value="F:FAD binding"/>
    <property type="evidence" value="ECO:0007669"/>
    <property type="project" value="InterPro"/>
</dbReference>
<keyword evidence="1" id="KW-1133">Transmembrane helix</keyword>
<accession>A0A4Y7XGC1</accession>
<organism evidence="3 4">
    <name type="scientific">Alkanindiges illinoisensis</name>
    <dbReference type="NCBI Taxonomy" id="197183"/>
    <lineage>
        <taxon>Bacteria</taxon>
        <taxon>Pseudomonadati</taxon>
        <taxon>Pseudomonadota</taxon>
        <taxon>Gammaproteobacteria</taxon>
        <taxon>Moraxellales</taxon>
        <taxon>Moraxellaceae</taxon>
        <taxon>Alkanindiges</taxon>
    </lineage>
</organism>
<proteinExistence type="predicted"/>
<dbReference type="PROSITE" id="PS50925">
    <property type="entry name" value="BLUF"/>
    <property type="match status" value="1"/>
</dbReference>
<dbReference type="Gene3D" id="3.30.70.100">
    <property type="match status" value="1"/>
</dbReference>
<evidence type="ECO:0000259" key="2">
    <source>
        <dbReference type="PROSITE" id="PS50925"/>
    </source>
</evidence>
<dbReference type="AlphaFoldDB" id="A0A4Y7XGC1"/>
<evidence type="ECO:0000313" key="3">
    <source>
        <dbReference type="EMBL" id="TEU30592.1"/>
    </source>
</evidence>
<dbReference type="Proteomes" id="UP000297834">
    <property type="component" value="Unassembled WGS sequence"/>
</dbReference>
<keyword evidence="1" id="KW-0812">Transmembrane</keyword>
<dbReference type="InterPro" id="IPR036046">
    <property type="entry name" value="Acylphosphatase-like_dom_sf"/>
</dbReference>
<evidence type="ECO:0000256" key="1">
    <source>
        <dbReference type="SAM" id="Phobius"/>
    </source>
</evidence>
<dbReference type="STRING" id="1120977.GCA_000619845_01794"/>
<evidence type="ECO:0000313" key="4">
    <source>
        <dbReference type="Proteomes" id="UP000297834"/>
    </source>
</evidence>
<comment type="caution">
    <text evidence="3">The sequence shown here is derived from an EMBL/GenBank/DDBJ whole genome shotgun (WGS) entry which is preliminary data.</text>
</comment>